<keyword evidence="2" id="KW-1185">Reference proteome</keyword>
<name>A0A8J9VNA9_9NEOP</name>
<dbReference type="AlphaFoldDB" id="A0A8J9VNA9"/>
<dbReference type="EMBL" id="OV170225">
    <property type="protein sequence ID" value="CAH0725618.1"/>
    <property type="molecule type" value="Genomic_DNA"/>
</dbReference>
<feature type="non-terminal residue" evidence="1">
    <location>
        <position position="194"/>
    </location>
</feature>
<dbReference type="OrthoDB" id="8055291at2759"/>
<reference evidence="1" key="1">
    <citation type="submission" date="2021-12" db="EMBL/GenBank/DDBJ databases">
        <authorList>
            <person name="Martin H S."/>
        </authorList>
    </citation>
    <scope>NUCLEOTIDE SEQUENCE</scope>
</reference>
<protein>
    <submittedName>
        <fullName evidence="1">Uncharacterized protein</fullName>
    </submittedName>
</protein>
<evidence type="ECO:0000313" key="1">
    <source>
        <dbReference type="EMBL" id="CAH0725618.1"/>
    </source>
</evidence>
<dbReference type="Proteomes" id="UP000838878">
    <property type="component" value="Chromosome 5"/>
</dbReference>
<evidence type="ECO:0000313" key="2">
    <source>
        <dbReference type="Proteomes" id="UP000838878"/>
    </source>
</evidence>
<gene>
    <name evidence="1" type="ORF">BINO364_LOCUS11187</name>
</gene>
<proteinExistence type="predicted"/>
<sequence>MQLKREASFVGQQPTEKSQEILPLIPDVDHVDFQIDRYSLNRDIFELVYRRLRECARYKVVPIPKGTTGSLAQQLAWRPSAPVVSRDAHFISGEGKIISRTLVRTRLVTAARVLCYRAVRPEFGDEDGPEINPWSCIWFVRYREVPQQWSANRNNRLVDGTCGPYEHTPFSSSIENRHDALTEFLNKFKTPVHR</sequence>
<accession>A0A8J9VNA9</accession>
<organism evidence="1 2">
    <name type="scientific">Brenthis ino</name>
    <name type="common">lesser marbled fritillary</name>
    <dbReference type="NCBI Taxonomy" id="405034"/>
    <lineage>
        <taxon>Eukaryota</taxon>
        <taxon>Metazoa</taxon>
        <taxon>Ecdysozoa</taxon>
        <taxon>Arthropoda</taxon>
        <taxon>Hexapoda</taxon>
        <taxon>Insecta</taxon>
        <taxon>Pterygota</taxon>
        <taxon>Neoptera</taxon>
        <taxon>Endopterygota</taxon>
        <taxon>Lepidoptera</taxon>
        <taxon>Glossata</taxon>
        <taxon>Ditrysia</taxon>
        <taxon>Papilionoidea</taxon>
        <taxon>Nymphalidae</taxon>
        <taxon>Heliconiinae</taxon>
        <taxon>Argynnini</taxon>
        <taxon>Brenthis</taxon>
    </lineage>
</organism>